<feature type="binding site" evidence="6">
    <location>
        <begin position="517"/>
        <end position="518"/>
    </location>
    <ligand>
        <name>alpha-maltose 1-phosphate</name>
        <dbReference type="ChEBI" id="CHEBI:63576"/>
    </ligand>
</feature>
<feature type="binding site" evidence="6">
    <location>
        <position position="306"/>
    </location>
    <ligand>
        <name>alpha-maltose 1-phosphate</name>
        <dbReference type="ChEBI" id="CHEBI:63576"/>
    </ligand>
</feature>
<proteinExistence type="inferred from homology"/>
<dbReference type="Gene3D" id="1.20.58.80">
    <property type="entry name" value="Phosphotransferase system, lactose/cellobiose-type IIA subunit"/>
    <property type="match status" value="1"/>
</dbReference>
<evidence type="ECO:0000259" key="7">
    <source>
        <dbReference type="SMART" id="SM00642"/>
    </source>
</evidence>
<dbReference type="HAMAP" id="MF_02124">
    <property type="entry name" value="GlgE"/>
    <property type="match status" value="1"/>
</dbReference>
<dbReference type="InterPro" id="IPR013783">
    <property type="entry name" value="Ig-like_fold"/>
</dbReference>
<keyword evidence="2 6" id="KW-0328">Glycosyltransferase</keyword>
<comment type="catalytic activity">
    <reaction evidence="5 6">
        <text>alpha-maltose 1-phosphate + [(1-&gt;4)-alpha-D-glucosyl](n) = [(1-&gt;4)-alpha-D-glucosyl](n+2) + phosphate</text>
        <dbReference type="Rhea" id="RHEA:42692"/>
        <dbReference type="Rhea" id="RHEA-COMP:9584"/>
        <dbReference type="Rhea" id="RHEA-COMP:10183"/>
        <dbReference type="ChEBI" id="CHEBI:15444"/>
        <dbReference type="ChEBI" id="CHEBI:43474"/>
        <dbReference type="ChEBI" id="CHEBI:63576"/>
        <dbReference type="EC" id="2.4.99.16"/>
    </reaction>
</comment>
<evidence type="ECO:0000256" key="4">
    <source>
        <dbReference type="ARBA" id="ARBA00023277"/>
    </source>
</evidence>
<dbReference type="CDD" id="cd11344">
    <property type="entry name" value="AmyAc_GlgE_like"/>
    <property type="match status" value="1"/>
</dbReference>
<dbReference type="EC" id="2.4.99.16" evidence="6"/>
<accession>A0A8J7YLZ8</accession>
<comment type="subunit">
    <text evidence="1 6">Homodimer.</text>
</comment>
<dbReference type="Pfam" id="PF11896">
    <property type="entry name" value="GlgE_dom_N_S"/>
    <property type="match status" value="1"/>
</dbReference>
<dbReference type="GO" id="GO:0004553">
    <property type="term" value="F:hydrolase activity, hydrolyzing O-glycosyl compounds"/>
    <property type="evidence" value="ECO:0007669"/>
    <property type="project" value="InterPro"/>
</dbReference>
<dbReference type="PANTHER" id="PTHR47786:SF2">
    <property type="entry name" value="GLYCOSYL HYDROLASE FAMILY 13 CATALYTIC DOMAIN-CONTAINING PROTEIN"/>
    <property type="match status" value="1"/>
</dbReference>
<feature type="domain" description="Glycosyl hydrolase family 13 catalytic" evidence="7">
    <location>
        <begin position="198"/>
        <end position="542"/>
    </location>
</feature>
<evidence type="ECO:0000313" key="9">
    <source>
        <dbReference type="Proteomes" id="UP000716004"/>
    </source>
</evidence>
<dbReference type="GO" id="GO:0016758">
    <property type="term" value="F:hexosyltransferase activity"/>
    <property type="evidence" value="ECO:0007669"/>
    <property type="project" value="UniProtKB-UniRule"/>
</dbReference>
<evidence type="ECO:0000256" key="1">
    <source>
        <dbReference type="ARBA" id="ARBA00011738"/>
    </source>
</evidence>
<dbReference type="InterPro" id="IPR017853">
    <property type="entry name" value="GH"/>
</dbReference>
<comment type="similarity">
    <text evidence="6">Belongs to the glycosyl hydrolase 13 family. GlgE subfamily.</text>
</comment>
<dbReference type="Gene3D" id="2.60.40.10">
    <property type="entry name" value="Immunoglobulins"/>
    <property type="match status" value="1"/>
</dbReference>
<dbReference type="SUPFAM" id="SSF51011">
    <property type="entry name" value="Glycosyl hydrolase domain"/>
    <property type="match status" value="1"/>
</dbReference>
<name>A0A8J7YLZ8_9ARCH</name>
<evidence type="ECO:0000256" key="6">
    <source>
        <dbReference type="HAMAP-Rule" id="MF_02124"/>
    </source>
</evidence>
<feature type="active site" description="Proton donor" evidence="6">
    <location>
        <position position="406"/>
    </location>
</feature>
<dbReference type="InterPro" id="IPR021828">
    <property type="entry name" value="GlgE_dom_N/S"/>
</dbReference>
<dbReference type="Pfam" id="PF21702">
    <property type="entry name" value="GLGE_C"/>
    <property type="match status" value="1"/>
</dbReference>
<feature type="active site" description="Nucleophile" evidence="6">
    <location>
        <position position="377"/>
    </location>
</feature>
<dbReference type="Pfam" id="PF00128">
    <property type="entry name" value="Alpha-amylase"/>
    <property type="match status" value="1"/>
</dbReference>
<comment type="function">
    <text evidence="6">Maltosyltransferase that uses maltose 1-phosphate (M1P) as the sugar donor to elongate linear or branched alpha-(1-&gt;4)-glucans. Is involved in a branched alpha-glucan biosynthetic pathway from trehalose, together with TreS, Mak and GlgB.</text>
</comment>
<sequence length="648" mass="74746">MQNTYSTIVIADIRPCVDCGRYPAKRRAGKRVTVTARIFRHGTDILSAELLYRSAEMREWRTVEMSEATDDVWSASFVPSSPSTYRYTVRAWVDTYSTWARNTLKWHKGGENIQQDVLEGIGMLRDIAARAGKDRRAVNSIIQRMNSSTPADALQIATADETVMLARKYQFRRELTVLRPELEMIVDRERASYSSWYEMFPRSQSAVPGRHGTFMDCERRLDDIREMGFDVLYLPPIHPIGMTNRRGKNGSAECSMSDPGSPWAIGNSNGGHKSIDPSLGTMEDFRHLLQTAGSKGIEIALDIALQCSPDHPYVREHPEWFKKRPDGSIRYAENPPKKYYDIFPLDFDTADRENLWEELRSIFLYWIDAGVKIFRVDNPHTKPFTFWRWLIESIRKEHPDVIFLAEAFTKPDVMYELSKIGFNMSYTYFTWKNFNYEIEQYFTELSSRYVSEFFRPMLFTNTPDILPFVLQNGGRAAFMMRALLAASLSPLWGIYSGFELCENSAIEGREEYLNSEKYEIKYRDWNMPGNIKAFIASLNRIRRENSAMQETGNTFFHHVDNPNLVCYSRSSEDGENRIIVVVNVNPFERQSAHVTIDADIIGLKGGESINVTDLLTGEKYSWRVGANYVELTPEIRPGHILRVDEVKQ</sequence>
<evidence type="ECO:0000256" key="2">
    <source>
        <dbReference type="ARBA" id="ARBA00022676"/>
    </source>
</evidence>
<keyword evidence="4 6" id="KW-0119">Carbohydrate metabolism</keyword>
<dbReference type="GO" id="GO:0030979">
    <property type="term" value="P:alpha-glucan biosynthetic process"/>
    <property type="evidence" value="ECO:0007669"/>
    <property type="project" value="UniProtKB-UniRule"/>
</dbReference>
<dbReference type="InterPro" id="IPR049171">
    <property type="entry name" value="GLGE_C"/>
</dbReference>
<feature type="site" description="Transition state stabilizer" evidence="6">
    <location>
        <position position="464"/>
    </location>
</feature>
<comment type="caution">
    <text evidence="8">The sequence shown here is derived from an EMBL/GenBank/DDBJ whole genome shotgun (WGS) entry which is preliminary data.</text>
</comment>
<feature type="binding site" evidence="6">
    <location>
        <position position="246"/>
    </location>
    <ligand>
        <name>alpha-maltose 1-phosphate</name>
        <dbReference type="ChEBI" id="CHEBI:63576"/>
    </ligand>
</feature>
<feature type="binding site" evidence="6">
    <location>
        <position position="341"/>
    </location>
    <ligand>
        <name>alpha-maltose 1-phosphate</name>
        <dbReference type="ChEBI" id="CHEBI:63576"/>
    </ligand>
</feature>
<dbReference type="InterPro" id="IPR013780">
    <property type="entry name" value="Glyco_hydro_b"/>
</dbReference>
<evidence type="ECO:0000313" key="8">
    <source>
        <dbReference type="EMBL" id="MBX8631025.1"/>
    </source>
</evidence>
<dbReference type="Gene3D" id="3.20.20.80">
    <property type="entry name" value="Glycosidases"/>
    <property type="match status" value="1"/>
</dbReference>
<dbReference type="InterPro" id="IPR026585">
    <property type="entry name" value="GlgE"/>
</dbReference>
<reference evidence="8" key="1">
    <citation type="submission" date="2021-04" db="EMBL/GenBank/DDBJ databases">
        <title>Genomic insights into ecological role and evolution of a novel Thermoplasmata order Candidatus Sysuiplasmatales.</title>
        <authorList>
            <person name="Yuan Y."/>
        </authorList>
    </citation>
    <scope>NUCLEOTIDE SEQUENCE</scope>
    <source>
        <strain evidence="8">YP2-bin.285</strain>
    </source>
</reference>
<organism evidence="8 9">
    <name type="scientific">Candidatus Sysuiplasma superficiale</name>
    <dbReference type="NCBI Taxonomy" id="2823368"/>
    <lineage>
        <taxon>Archaea</taxon>
        <taxon>Methanobacteriati</taxon>
        <taxon>Thermoplasmatota</taxon>
        <taxon>Thermoplasmata</taxon>
        <taxon>Candidatus Sysuiplasmatales</taxon>
        <taxon>Candidatus Sysuiplasmataceae</taxon>
        <taxon>Candidatus Sysuiplasma</taxon>
    </lineage>
</organism>
<dbReference type="SUPFAM" id="SSF51445">
    <property type="entry name" value="(Trans)glycosidases"/>
    <property type="match status" value="1"/>
</dbReference>
<dbReference type="Gene3D" id="2.60.40.1180">
    <property type="entry name" value="Golgi alpha-mannosidase II"/>
    <property type="match status" value="1"/>
</dbReference>
<dbReference type="EMBL" id="JAGVSJ010000001">
    <property type="protein sequence ID" value="MBX8631025.1"/>
    <property type="molecule type" value="Genomic_DNA"/>
</dbReference>
<dbReference type="PANTHER" id="PTHR47786">
    <property type="entry name" value="ALPHA-1,4-GLUCAN:MALTOSE-1-PHOSPHATE MALTOSYLTRANSFERASE"/>
    <property type="match status" value="1"/>
</dbReference>
<evidence type="ECO:0000256" key="3">
    <source>
        <dbReference type="ARBA" id="ARBA00022679"/>
    </source>
</evidence>
<gene>
    <name evidence="6" type="primary">glgE</name>
    <name evidence="8" type="ORF">J9259_00650</name>
</gene>
<dbReference type="Proteomes" id="UP000716004">
    <property type="component" value="Unassembled WGS sequence"/>
</dbReference>
<dbReference type="InterPro" id="IPR006047">
    <property type="entry name" value="GH13_cat_dom"/>
</dbReference>
<protein>
    <recommendedName>
        <fullName evidence="6">Alpha-1,4-glucan:maltose-1-phosphate maltosyltransferase</fullName>
        <shortName evidence="6">GMPMT</shortName>
        <ecNumber evidence="6">2.4.99.16</ecNumber>
    </recommendedName>
    <alternativeName>
        <fullName evidence="6">(1-&gt;4)-alpha-D-glucan:maltose-1-phosphate alpha-D-maltosyltransferase</fullName>
    </alternativeName>
</protein>
<dbReference type="SMART" id="SM00642">
    <property type="entry name" value="Aamy"/>
    <property type="match status" value="1"/>
</dbReference>
<feature type="binding site" evidence="6">
    <location>
        <position position="378"/>
    </location>
    <ligand>
        <name>alpha-maltose 1-phosphate</name>
        <dbReference type="ChEBI" id="CHEBI:63576"/>
    </ligand>
</feature>
<keyword evidence="3 6" id="KW-0808">Transferase</keyword>
<dbReference type="AlphaFoldDB" id="A0A8J7YLZ8"/>
<evidence type="ECO:0000256" key="5">
    <source>
        <dbReference type="ARBA" id="ARBA00048735"/>
    </source>
</evidence>